<keyword evidence="3 6" id="KW-0507">mRNA processing</keyword>
<accession>E3T2W7</accession>
<dbReference type="GO" id="GO:0008033">
    <property type="term" value="P:tRNA processing"/>
    <property type="evidence" value="ECO:0007669"/>
    <property type="project" value="UniProtKB-KW"/>
</dbReference>
<evidence type="ECO:0000259" key="9">
    <source>
        <dbReference type="Pfam" id="PF01824"/>
    </source>
</evidence>
<dbReference type="GO" id="GO:0008380">
    <property type="term" value="P:RNA splicing"/>
    <property type="evidence" value="ECO:0007669"/>
    <property type="project" value="UniProtKB-UniRule"/>
</dbReference>
<keyword evidence="5 6" id="KW-0694">RNA-binding</keyword>
<dbReference type="EMBL" id="GU191334">
    <property type="protein sequence ID" value="ADA63605.1"/>
    <property type="molecule type" value="Genomic_DNA"/>
</dbReference>
<evidence type="ECO:0000256" key="5">
    <source>
        <dbReference type="ARBA" id="ARBA00022884"/>
    </source>
</evidence>
<keyword evidence="7 10" id="KW-0150">Chloroplast</keyword>
<feature type="domain" description="Maturase MatK N-terminal" evidence="9">
    <location>
        <begin position="17"/>
        <end position="327"/>
    </location>
</feature>
<dbReference type="GO" id="GO:0003723">
    <property type="term" value="F:RNA binding"/>
    <property type="evidence" value="ECO:0007669"/>
    <property type="project" value="UniProtKB-KW"/>
</dbReference>
<dbReference type="HAMAP" id="MF_01390">
    <property type="entry name" value="MatK"/>
    <property type="match status" value="1"/>
</dbReference>
<geneLocation type="chloroplast" evidence="10"/>
<dbReference type="PANTHER" id="PTHR34811">
    <property type="entry name" value="MATURASE K"/>
    <property type="match status" value="1"/>
</dbReference>
<name>E3T2W7_EQUAR</name>
<feature type="domain" description="Domain X" evidence="8">
    <location>
        <begin position="367"/>
        <end position="467"/>
    </location>
</feature>
<evidence type="ECO:0000256" key="4">
    <source>
        <dbReference type="ARBA" id="ARBA00022694"/>
    </source>
</evidence>
<keyword evidence="2 7" id="KW-0934">Plastid</keyword>
<dbReference type="AlphaFoldDB" id="E3T2W7"/>
<comment type="subcellular location">
    <subcellularLocation>
        <location evidence="6">Plastid</location>
        <location evidence="6">Chloroplast</location>
    </subcellularLocation>
</comment>
<keyword evidence="4 6" id="KW-0819">tRNA processing</keyword>
<evidence type="ECO:0000256" key="6">
    <source>
        <dbReference type="HAMAP-Rule" id="MF_01390"/>
    </source>
</evidence>
<evidence type="ECO:0000259" key="8">
    <source>
        <dbReference type="Pfam" id="PF01348"/>
    </source>
</evidence>
<evidence type="ECO:0000256" key="2">
    <source>
        <dbReference type="ARBA" id="ARBA00022640"/>
    </source>
</evidence>
<dbReference type="GO" id="GO:0009507">
    <property type="term" value="C:chloroplast"/>
    <property type="evidence" value="ECO:0007669"/>
    <property type="project" value="UniProtKB-SubCell"/>
</dbReference>
<dbReference type="Pfam" id="PF01348">
    <property type="entry name" value="Intron_maturas2"/>
    <property type="match status" value="1"/>
</dbReference>
<organism evidence="10">
    <name type="scientific">Equisetum arvense</name>
    <name type="common">Field horsetail</name>
    <name type="synonym">Common horsetail</name>
    <dbReference type="NCBI Taxonomy" id="3258"/>
    <lineage>
        <taxon>Eukaryota</taxon>
        <taxon>Viridiplantae</taxon>
        <taxon>Streptophyta</taxon>
        <taxon>Embryophyta</taxon>
        <taxon>Tracheophyta</taxon>
        <taxon>Polypodiopsida</taxon>
        <taxon>Equisetidae</taxon>
        <taxon>Equisetales</taxon>
        <taxon>Equisetaceae</taxon>
        <taxon>Equisetum</taxon>
    </lineage>
</organism>
<reference evidence="10" key="1">
    <citation type="journal article" date="2010" name="BMC Evol. Biol.">
        <title>Complete plastome sequences of Equisetum arvense and Isoetes flaccida: implications for phylogeny and plastid genome evolution of early land plant lineages.</title>
        <authorList>
            <person name="Karol K.G."/>
            <person name="Arumuganathan K."/>
            <person name="Boore J.L."/>
            <person name="Duffy A.M."/>
            <person name="Everett K.D."/>
            <person name="Hall J.D."/>
            <person name="Hansen S.K."/>
            <person name="Kuehl J.V."/>
            <person name="Mandoli D.F."/>
            <person name="Mishler B.D."/>
            <person name="Olmstead R.G."/>
            <person name="Renzaglia K.S."/>
            <person name="Wolf P.G."/>
        </authorList>
    </citation>
    <scope>NUCLEOTIDE SEQUENCE [LARGE SCALE GENOMIC DNA]</scope>
</reference>
<comment type="similarity">
    <text evidence="1 6">Belongs to the intron maturase 2 family. MatK subfamily.</text>
</comment>
<dbReference type="InterPro" id="IPR002866">
    <property type="entry name" value="Maturase_MatK"/>
</dbReference>
<dbReference type="Pfam" id="PF01824">
    <property type="entry name" value="MatK_N"/>
    <property type="match status" value="1"/>
</dbReference>
<evidence type="ECO:0000256" key="1">
    <source>
        <dbReference type="ARBA" id="ARBA00006621"/>
    </source>
</evidence>
<dbReference type="InterPro" id="IPR024937">
    <property type="entry name" value="Domain_X"/>
</dbReference>
<evidence type="ECO:0000313" key="10">
    <source>
        <dbReference type="EMBL" id="ADA63605.1"/>
    </source>
</evidence>
<gene>
    <name evidence="6 10" type="primary">matK</name>
</gene>
<dbReference type="GO" id="GO:0006397">
    <property type="term" value="P:mRNA processing"/>
    <property type="evidence" value="ECO:0007669"/>
    <property type="project" value="UniProtKB-KW"/>
</dbReference>
<dbReference type="GeneID" id="9978521"/>
<dbReference type="PANTHER" id="PTHR34811:SF1">
    <property type="entry name" value="MATURASE K"/>
    <property type="match status" value="1"/>
</dbReference>
<dbReference type="InterPro" id="IPR024942">
    <property type="entry name" value="Maturase_MatK_N"/>
</dbReference>
<proteinExistence type="inferred from homology"/>
<protein>
    <recommendedName>
        <fullName evidence="6">Maturase K</fullName>
    </recommendedName>
    <alternativeName>
        <fullName evidence="6">Intron maturase</fullName>
    </alternativeName>
</protein>
<evidence type="ECO:0000256" key="7">
    <source>
        <dbReference type="RuleBase" id="RU004226"/>
    </source>
</evidence>
<sequence length="490" mass="59408">MKITDKKLLLFENISKKVTYQQRFLYPLLFHKEFYVVTSDSFIDKSNMNLSKEFVLNDRYSFLVIRRLINRIRNLNNSKKFIQTSLSDKSICSKLDFYLLKALNMVLETFLLIQSEQTKKRVNWKSYKSIFSTCSFVEEKFIFSNQILDLKIPHFIHPESFIRILRQQIKDASFLHLTRFFVHEYKERSKNEKLIYSFNKRNKFVTFSWNFFYIFELEFFLTSLLTRFINNLVLSNLFDQINLLEKINNNNKSQFFLSEKRIYNQNSCIHYVRYQNHCIMASEGFYFHDTNWIYYILNIWQFFMHLWIQPFRFSTKHFQKQSFFFLGYQFGRESKLLKVRSISLDKSPTIYSRLKKNLLKTQIVYPIDFLAKEGFCDISGYPISRSTWTTSTDEEILLNFNKIWKSFYFYYGGLIKKDILYRIKYILRFSCAKTLARKHKSTTRVVWKKIVSDLSLSSSLRRKKNFHLFFSKDPMDKKRFWSSDITQVIS</sequence>
<comment type="function">
    <text evidence="6 7">Usually encoded in the trnK tRNA gene intron. Probably assists in splicing its own and other chloroplast group II introns.</text>
</comment>
<evidence type="ECO:0000256" key="3">
    <source>
        <dbReference type="ARBA" id="ARBA00022664"/>
    </source>
</evidence>
<dbReference type="RefSeq" id="YP_004021806.1">
    <property type="nucleotide sequence ID" value="NC_014699.1"/>
</dbReference>